<dbReference type="RefSeq" id="XP_062711227.1">
    <property type="nucleotide sequence ID" value="XM_062855243.1"/>
</dbReference>
<dbReference type="EnsemblMetazoa" id="AALFPA23_011153.R15775">
    <property type="protein sequence ID" value="AALFPA23_011153.P15775"/>
    <property type="gene ID" value="AALFPA23_011153"/>
</dbReference>
<evidence type="ECO:0000256" key="2">
    <source>
        <dbReference type="ARBA" id="ARBA00022771"/>
    </source>
</evidence>
<evidence type="ECO:0000313" key="8">
    <source>
        <dbReference type="Proteomes" id="UP000069940"/>
    </source>
</evidence>
<dbReference type="InterPro" id="IPR019786">
    <property type="entry name" value="Zinc_finger_PHD-type_CS"/>
</dbReference>
<dbReference type="PROSITE" id="PS50016">
    <property type="entry name" value="ZF_PHD_2"/>
    <property type="match status" value="1"/>
</dbReference>
<dbReference type="GeneID" id="115268906"/>
<dbReference type="SUPFAM" id="SSF57903">
    <property type="entry name" value="FYVE/PHD zinc finger"/>
    <property type="match status" value="1"/>
</dbReference>
<keyword evidence="3" id="KW-0862">Zinc</keyword>
<evidence type="ECO:0000256" key="1">
    <source>
        <dbReference type="ARBA" id="ARBA00022723"/>
    </source>
</evidence>
<dbReference type="PROSITE" id="PS01359">
    <property type="entry name" value="ZF_PHD_1"/>
    <property type="match status" value="1"/>
</dbReference>
<dbReference type="InterPro" id="IPR057251">
    <property type="entry name" value="FP_C"/>
</dbReference>
<dbReference type="InterPro" id="IPR013083">
    <property type="entry name" value="Znf_RING/FYVE/PHD"/>
</dbReference>
<reference evidence="7" key="2">
    <citation type="submission" date="2025-05" db="UniProtKB">
        <authorList>
            <consortium name="EnsemblMetazoa"/>
        </authorList>
    </citation>
    <scope>IDENTIFICATION</scope>
    <source>
        <strain evidence="7">Foshan</strain>
    </source>
</reference>
<dbReference type="Gene3D" id="3.30.40.10">
    <property type="entry name" value="Zinc/RING finger domain, C3HC4 (zinc finger)"/>
    <property type="match status" value="1"/>
</dbReference>
<keyword evidence="2 4" id="KW-0863">Zinc-finger</keyword>
<proteinExistence type="predicted"/>
<sequence length="339" mass="39389">MHFAIQKFIKMANQTVQACAKCKKNINLRNGKPLQCDGKCKQWFHKACTSVSDAEYQEIQSVPDKFWFCIPCKDNRNKSRRSTINMADQPLLSTPNGIEKVAGPFNMESVIGRIESKLDKLICWQKEVITEVRGIQNTLGELRTTTETLMDEQQQLREQNDELRRKVEWCEIEIDKQKQEQLGKSLEVSNIPVIEGEDLFKIVNTICEEISVDLRRDDVEGICRAPSNVSIKSQLPPSILVRFHSKEKRDEIMAKKKSKRDLTTSVLNISAENSRNVNIYINEVLTRRNRYLFKMARDLKRNGKVKFAWFRDGRLLVRKTEKGRVREVFSSDILNEYSK</sequence>
<dbReference type="Pfam" id="PF00628">
    <property type="entry name" value="PHD"/>
    <property type="match status" value="1"/>
</dbReference>
<feature type="coiled-coil region" evidence="5">
    <location>
        <begin position="139"/>
        <end position="180"/>
    </location>
</feature>
<keyword evidence="5" id="KW-0175">Coiled coil</keyword>
<dbReference type="Proteomes" id="UP000069940">
    <property type="component" value="Unassembled WGS sequence"/>
</dbReference>
<dbReference type="Pfam" id="PF25298">
    <property type="entry name" value="Baculo_FP_2nd"/>
    <property type="match status" value="1"/>
</dbReference>
<accession>A0ABM1YQ80</accession>
<name>A0ABM1YQ80_AEDAL</name>
<dbReference type="InterPro" id="IPR019787">
    <property type="entry name" value="Znf_PHD-finger"/>
</dbReference>
<keyword evidence="8" id="KW-1185">Reference proteome</keyword>
<dbReference type="InterPro" id="IPR011011">
    <property type="entry name" value="Znf_FYVE_PHD"/>
</dbReference>
<evidence type="ECO:0000313" key="7">
    <source>
        <dbReference type="EnsemblMetazoa" id="AALFPA23_011153.P15775"/>
    </source>
</evidence>
<evidence type="ECO:0000256" key="3">
    <source>
        <dbReference type="ARBA" id="ARBA00022833"/>
    </source>
</evidence>
<feature type="domain" description="PHD-type" evidence="6">
    <location>
        <begin position="16"/>
        <end position="75"/>
    </location>
</feature>
<protein>
    <recommendedName>
        <fullName evidence="6">PHD-type domain-containing protein</fullName>
    </recommendedName>
</protein>
<evidence type="ECO:0000259" key="6">
    <source>
        <dbReference type="PROSITE" id="PS50016"/>
    </source>
</evidence>
<dbReference type="SMART" id="SM00249">
    <property type="entry name" value="PHD"/>
    <property type="match status" value="1"/>
</dbReference>
<organism evidence="7 8">
    <name type="scientific">Aedes albopictus</name>
    <name type="common">Asian tiger mosquito</name>
    <name type="synonym">Stegomyia albopicta</name>
    <dbReference type="NCBI Taxonomy" id="7160"/>
    <lineage>
        <taxon>Eukaryota</taxon>
        <taxon>Metazoa</taxon>
        <taxon>Ecdysozoa</taxon>
        <taxon>Arthropoda</taxon>
        <taxon>Hexapoda</taxon>
        <taxon>Insecta</taxon>
        <taxon>Pterygota</taxon>
        <taxon>Neoptera</taxon>
        <taxon>Endopterygota</taxon>
        <taxon>Diptera</taxon>
        <taxon>Nematocera</taxon>
        <taxon>Culicoidea</taxon>
        <taxon>Culicidae</taxon>
        <taxon>Culicinae</taxon>
        <taxon>Aedini</taxon>
        <taxon>Aedes</taxon>
        <taxon>Stegomyia</taxon>
    </lineage>
</organism>
<keyword evidence="1" id="KW-0479">Metal-binding</keyword>
<evidence type="ECO:0000256" key="4">
    <source>
        <dbReference type="PROSITE-ProRule" id="PRU00146"/>
    </source>
</evidence>
<evidence type="ECO:0000256" key="5">
    <source>
        <dbReference type="SAM" id="Coils"/>
    </source>
</evidence>
<reference evidence="8" key="1">
    <citation type="journal article" date="2015" name="Proc. Natl. Acad. Sci. U.S.A.">
        <title>Genome sequence of the Asian Tiger mosquito, Aedes albopictus, reveals insights into its biology, genetics, and evolution.</title>
        <authorList>
            <person name="Chen X.G."/>
            <person name="Jiang X."/>
            <person name="Gu J."/>
            <person name="Xu M."/>
            <person name="Wu Y."/>
            <person name="Deng Y."/>
            <person name="Zhang C."/>
            <person name="Bonizzoni M."/>
            <person name="Dermauw W."/>
            <person name="Vontas J."/>
            <person name="Armbruster P."/>
            <person name="Huang X."/>
            <person name="Yang Y."/>
            <person name="Zhang H."/>
            <person name="He W."/>
            <person name="Peng H."/>
            <person name="Liu Y."/>
            <person name="Wu K."/>
            <person name="Chen J."/>
            <person name="Lirakis M."/>
            <person name="Topalis P."/>
            <person name="Van Leeuwen T."/>
            <person name="Hall A.B."/>
            <person name="Jiang X."/>
            <person name="Thorpe C."/>
            <person name="Mueller R.L."/>
            <person name="Sun C."/>
            <person name="Waterhouse R.M."/>
            <person name="Yan G."/>
            <person name="Tu Z.J."/>
            <person name="Fang X."/>
            <person name="James A.A."/>
        </authorList>
    </citation>
    <scope>NUCLEOTIDE SEQUENCE [LARGE SCALE GENOMIC DNA]</scope>
    <source>
        <strain evidence="8">Foshan</strain>
    </source>
</reference>
<dbReference type="InterPro" id="IPR001965">
    <property type="entry name" value="Znf_PHD"/>
</dbReference>